<feature type="region of interest" description="Disordered" evidence="1">
    <location>
        <begin position="62"/>
        <end position="83"/>
    </location>
</feature>
<organism evidence="2 3">
    <name type="scientific">Variovorax defluvii</name>
    <dbReference type="NCBI Taxonomy" id="913761"/>
    <lineage>
        <taxon>Bacteria</taxon>
        <taxon>Pseudomonadati</taxon>
        <taxon>Pseudomonadota</taxon>
        <taxon>Betaproteobacteria</taxon>
        <taxon>Burkholderiales</taxon>
        <taxon>Comamonadaceae</taxon>
        <taxon>Variovorax</taxon>
    </lineage>
</organism>
<dbReference type="Proteomes" id="UP001500975">
    <property type="component" value="Unassembled WGS sequence"/>
</dbReference>
<dbReference type="EMBL" id="BAABGJ010000071">
    <property type="protein sequence ID" value="GAA4350597.1"/>
    <property type="molecule type" value="Genomic_DNA"/>
</dbReference>
<dbReference type="RefSeq" id="WP_345539862.1">
    <property type="nucleotide sequence ID" value="NZ_BAABGJ010000071.1"/>
</dbReference>
<name>A0ABP8I3X1_9BURK</name>
<comment type="caution">
    <text evidence="2">The sequence shown here is derived from an EMBL/GenBank/DDBJ whole genome shotgun (WGS) entry which is preliminary data.</text>
</comment>
<sequence length="249" mass="25829">MRRGTPSQASAGSEWSRSKAPSCLALILCAAGLPAAQAYKVSILGAQRDLFLQVGTGTMLDTHGNEGGTLRQSGRPRNNPTINNTEVTVQSAEVGTGVRQTLLALDSEVTTSSFDGSVVCGSGTGAGTGPFSAPKYTGRVYVGGFYRRGGSGAQTATLTVETPLNLIGAFGATLPFSTIEWISSGVTATGGSESPTTIPSGSFTSTSIQLLTIASNFWFENCLTFRYSNTNLVPADVYMGQAKFTLMAP</sequence>
<proteinExistence type="predicted"/>
<keyword evidence="3" id="KW-1185">Reference proteome</keyword>
<evidence type="ECO:0000313" key="3">
    <source>
        <dbReference type="Proteomes" id="UP001500975"/>
    </source>
</evidence>
<evidence type="ECO:0000313" key="2">
    <source>
        <dbReference type="EMBL" id="GAA4350597.1"/>
    </source>
</evidence>
<gene>
    <name evidence="2" type="ORF">GCM10023165_38030</name>
</gene>
<evidence type="ECO:0000256" key="1">
    <source>
        <dbReference type="SAM" id="MobiDB-lite"/>
    </source>
</evidence>
<protein>
    <submittedName>
        <fullName evidence="2">Uncharacterized protein</fullName>
    </submittedName>
</protein>
<reference evidence="3" key="1">
    <citation type="journal article" date="2019" name="Int. J. Syst. Evol. Microbiol.">
        <title>The Global Catalogue of Microorganisms (GCM) 10K type strain sequencing project: providing services to taxonomists for standard genome sequencing and annotation.</title>
        <authorList>
            <consortium name="The Broad Institute Genomics Platform"/>
            <consortium name="The Broad Institute Genome Sequencing Center for Infectious Disease"/>
            <person name="Wu L."/>
            <person name="Ma J."/>
        </authorList>
    </citation>
    <scope>NUCLEOTIDE SEQUENCE [LARGE SCALE GENOMIC DNA]</scope>
    <source>
        <strain evidence="3">JCM 17804</strain>
    </source>
</reference>
<accession>A0ABP8I3X1</accession>
<feature type="compositionally biased region" description="Polar residues" evidence="1">
    <location>
        <begin position="70"/>
        <end position="83"/>
    </location>
</feature>